<sequence length="29" mass="3344">MTNKVIKFHDDLKVINIGLEGFAQDIKQQ</sequence>
<evidence type="ECO:0000313" key="1">
    <source>
        <dbReference type="EMBL" id="SVA15707.1"/>
    </source>
</evidence>
<protein>
    <submittedName>
        <fullName evidence="1">Uncharacterized protein</fullName>
    </submittedName>
</protein>
<feature type="non-terminal residue" evidence="1">
    <location>
        <position position="29"/>
    </location>
</feature>
<gene>
    <name evidence="1" type="ORF">METZ01_LOCUS68561</name>
</gene>
<accession>A0A381TLP8</accession>
<reference evidence="1" key="1">
    <citation type="submission" date="2018-05" db="EMBL/GenBank/DDBJ databases">
        <authorList>
            <person name="Lanie J.A."/>
            <person name="Ng W.-L."/>
            <person name="Kazmierczak K.M."/>
            <person name="Andrzejewski T.M."/>
            <person name="Davidsen T.M."/>
            <person name="Wayne K.J."/>
            <person name="Tettelin H."/>
            <person name="Glass J.I."/>
            <person name="Rusch D."/>
            <person name="Podicherti R."/>
            <person name="Tsui H.-C.T."/>
            <person name="Winkler M.E."/>
        </authorList>
    </citation>
    <scope>NUCLEOTIDE SEQUENCE</scope>
</reference>
<dbReference type="AlphaFoldDB" id="A0A381TLP8"/>
<dbReference type="EMBL" id="UINC01004625">
    <property type="protein sequence ID" value="SVA15707.1"/>
    <property type="molecule type" value="Genomic_DNA"/>
</dbReference>
<organism evidence="1">
    <name type="scientific">marine metagenome</name>
    <dbReference type="NCBI Taxonomy" id="408172"/>
    <lineage>
        <taxon>unclassified sequences</taxon>
        <taxon>metagenomes</taxon>
        <taxon>ecological metagenomes</taxon>
    </lineage>
</organism>
<name>A0A381TLP8_9ZZZZ</name>
<proteinExistence type="predicted"/>